<evidence type="ECO:0000256" key="2">
    <source>
        <dbReference type="ARBA" id="ARBA00022857"/>
    </source>
</evidence>
<organism evidence="5 6">
    <name type="scientific">Dillenia turbinata</name>
    <dbReference type="NCBI Taxonomy" id="194707"/>
    <lineage>
        <taxon>Eukaryota</taxon>
        <taxon>Viridiplantae</taxon>
        <taxon>Streptophyta</taxon>
        <taxon>Embryophyta</taxon>
        <taxon>Tracheophyta</taxon>
        <taxon>Spermatophyta</taxon>
        <taxon>Magnoliopsida</taxon>
        <taxon>eudicotyledons</taxon>
        <taxon>Gunneridae</taxon>
        <taxon>Pentapetalae</taxon>
        <taxon>Dilleniales</taxon>
        <taxon>Dilleniaceae</taxon>
        <taxon>Dillenia</taxon>
    </lineage>
</organism>
<evidence type="ECO:0000259" key="4">
    <source>
        <dbReference type="Pfam" id="PF00479"/>
    </source>
</evidence>
<evidence type="ECO:0000256" key="1">
    <source>
        <dbReference type="ARBA" id="ARBA00022526"/>
    </source>
</evidence>
<keyword evidence="1" id="KW-0313">Glucose metabolism</keyword>
<keyword evidence="6" id="KW-1185">Reference proteome</keyword>
<dbReference type="SUPFAM" id="SSF51735">
    <property type="entry name" value="NAD(P)-binding Rossmann-fold domains"/>
    <property type="match status" value="1"/>
</dbReference>
<dbReference type="GO" id="GO:0006006">
    <property type="term" value="P:glucose metabolic process"/>
    <property type="evidence" value="ECO:0007669"/>
    <property type="project" value="UniProtKB-KW"/>
</dbReference>
<evidence type="ECO:0000256" key="3">
    <source>
        <dbReference type="ARBA" id="ARBA00023277"/>
    </source>
</evidence>
<proteinExistence type="predicted"/>
<dbReference type="InterPro" id="IPR001282">
    <property type="entry name" value="G6P_DH"/>
</dbReference>
<dbReference type="EMBL" id="JBAMMX010000025">
    <property type="protein sequence ID" value="KAK6915706.1"/>
    <property type="molecule type" value="Genomic_DNA"/>
</dbReference>
<feature type="non-terminal residue" evidence="5">
    <location>
        <position position="1"/>
    </location>
</feature>
<gene>
    <name evidence="5" type="ORF">RJ641_020823</name>
</gene>
<comment type="caution">
    <text evidence="5">The sequence shown here is derived from an EMBL/GenBank/DDBJ whole genome shotgun (WGS) entry which is preliminary data.</text>
</comment>
<evidence type="ECO:0000313" key="6">
    <source>
        <dbReference type="Proteomes" id="UP001370490"/>
    </source>
</evidence>
<dbReference type="Gene3D" id="3.40.50.720">
    <property type="entry name" value="NAD(P)-binding Rossmann-like Domain"/>
    <property type="match status" value="1"/>
</dbReference>
<dbReference type="Pfam" id="PF00479">
    <property type="entry name" value="G6PD_N"/>
    <property type="match status" value="1"/>
</dbReference>
<sequence length="206" mass="22899">VSRSATNGYLSLHGLAANYCRRFCGLKLWMLEILDIWQSKRKCGRRGRTRGFIFSHEMKVTEREQPSILTSDVVADAVNAASPHAGRFTYSDRSKISAEMAALKAASSSLLQTSSATYHIQHDIEPSLCIAVIGATGELARRKIFPALFALYYSGFLSENVGIFGYSRENPTDEDLCSIMASTLTCHVDHRENCGDKMDAFLNRTF</sequence>
<keyword evidence="2" id="KW-0521">NADP</keyword>
<dbReference type="InterPro" id="IPR022674">
    <property type="entry name" value="G6P_DH_NAD-bd"/>
</dbReference>
<dbReference type="GO" id="GO:0016614">
    <property type="term" value="F:oxidoreductase activity, acting on CH-OH group of donors"/>
    <property type="evidence" value="ECO:0007669"/>
    <property type="project" value="InterPro"/>
</dbReference>
<dbReference type="GO" id="GO:0050661">
    <property type="term" value="F:NADP binding"/>
    <property type="evidence" value="ECO:0007669"/>
    <property type="project" value="InterPro"/>
</dbReference>
<feature type="domain" description="Glucose-6-phosphate dehydrogenase NAD-binding" evidence="4">
    <location>
        <begin position="132"/>
        <end position="204"/>
    </location>
</feature>
<dbReference type="AlphaFoldDB" id="A0AAN8YWK8"/>
<dbReference type="Proteomes" id="UP001370490">
    <property type="component" value="Unassembled WGS sequence"/>
</dbReference>
<dbReference type="PANTHER" id="PTHR23429:SF4">
    <property type="entry name" value="INACTIVE GLUCOSE-6-PHOSPHATE 1-DEHYDROGENASE 4, CHLOROPLASTIC"/>
    <property type="match status" value="1"/>
</dbReference>
<dbReference type="InterPro" id="IPR036291">
    <property type="entry name" value="NAD(P)-bd_dom_sf"/>
</dbReference>
<keyword evidence="3" id="KW-0119">Carbohydrate metabolism</keyword>
<accession>A0AAN8YWK8</accession>
<protein>
    <submittedName>
        <fullName evidence="5">Glucose-6-phosphate dehydrogenase, NAD-binding</fullName>
    </submittedName>
</protein>
<dbReference type="PANTHER" id="PTHR23429">
    <property type="entry name" value="GLUCOSE-6-PHOSPHATE 1-DEHYDROGENASE G6PD"/>
    <property type="match status" value="1"/>
</dbReference>
<evidence type="ECO:0000313" key="5">
    <source>
        <dbReference type="EMBL" id="KAK6915706.1"/>
    </source>
</evidence>
<name>A0AAN8YWK8_9MAGN</name>
<reference evidence="5 6" key="1">
    <citation type="submission" date="2023-12" db="EMBL/GenBank/DDBJ databases">
        <title>A high-quality genome assembly for Dillenia turbinata (Dilleniales).</title>
        <authorList>
            <person name="Chanderbali A."/>
        </authorList>
    </citation>
    <scope>NUCLEOTIDE SEQUENCE [LARGE SCALE GENOMIC DNA]</scope>
    <source>
        <strain evidence="5">LSX21</strain>
        <tissue evidence="5">Leaf</tissue>
    </source>
</reference>